<dbReference type="PANTHER" id="PTHR32546:SF25">
    <property type="entry name" value="MIP05539P"/>
    <property type="match status" value="1"/>
</dbReference>
<evidence type="ECO:0000313" key="13">
    <source>
        <dbReference type="Proteomes" id="UP000678499"/>
    </source>
</evidence>
<comment type="similarity">
    <text evidence="2">Belongs to the G-protein coupled receptor 3 family.</text>
</comment>
<comment type="subcellular location">
    <subcellularLocation>
        <location evidence="1">Cell membrane</location>
        <topology evidence="1">Multi-pass membrane protein</topology>
    </subcellularLocation>
</comment>
<protein>
    <recommendedName>
        <fullName evidence="11">GPR158/179 extracellular domain-containing protein</fullName>
    </recommendedName>
</protein>
<keyword evidence="3" id="KW-1003">Cell membrane</keyword>
<dbReference type="EMBL" id="CAJPEX010003014">
    <property type="protein sequence ID" value="CAG0921751.1"/>
    <property type="molecule type" value="Genomic_DNA"/>
</dbReference>
<gene>
    <name evidence="12" type="ORF">NMOB1V02_LOCUS9239</name>
</gene>
<reference evidence="12" key="1">
    <citation type="submission" date="2020-11" db="EMBL/GenBank/DDBJ databases">
        <authorList>
            <person name="Tran Van P."/>
        </authorList>
    </citation>
    <scope>NUCLEOTIDE SEQUENCE</scope>
</reference>
<keyword evidence="6" id="KW-0675">Receptor</keyword>
<dbReference type="PANTHER" id="PTHR32546">
    <property type="entry name" value="G-PROTEIN COUPLED RECEPTOR 158-RELATED"/>
    <property type="match status" value="1"/>
</dbReference>
<feature type="compositionally biased region" description="Basic and acidic residues" evidence="9">
    <location>
        <begin position="25"/>
        <end position="38"/>
    </location>
</feature>
<feature type="transmembrane region" description="Helical" evidence="10">
    <location>
        <begin position="55"/>
        <end position="76"/>
    </location>
</feature>
<sequence>MDFDFEKEIEPDSTQPVEVSAPSEKGGEEATKGVEREADKSKMGLPVEFYFCLHVMGPLGFLATLFVFVATAFAQYHWQTRERYRKWLPDIIKNRQDTKTTYIVRIRHANNTNETITFHGPPGPDETPGPVKWVRPYFDCGRSNKWIFGASVPVADIYPRHTSFRHIEYPTFTAVSVMEMDFDRIDINQCPLGKGNPGPNVFAGTDFCKKETTECEPLHGYGFRRGGYQCRCNPGFRLPNVVRRPYLGQILERATAAEFERGFNCVPIGCESYLSLQI</sequence>
<evidence type="ECO:0000256" key="2">
    <source>
        <dbReference type="ARBA" id="ARBA00007242"/>
    </source>
</evidence>
<feature type="compositionally biased region" description="Basic and acidic residues" evidence="9">
    <location>
        <begin position="1"/>
        <end position="10"/>
    </location>
</feature>
<evidence type="ECO:0000313" key="12">
    <source>
        <dbReference type="EMBL" id="CAD7281599.1"/>
    </source>
</evidence>
<dbReference type="EMBL" id="OA885051">
    <property type="protein sequence ID" value="CAD7281599.1"/>
    <property type="molecule type" value="Genomic_DNA"/>
</dbReference>
<keyword evidence="13" id="KW-1185">Reference proteome</keyword>
<dbReference type="InterPro" id="IPR054714">
    <property type="entry name" value="GPR158_179_extracellular"/>
</dbReference>
<dbReference type="Proteomes" id="UP000678499">
    <property type="component" value="Unassembled WGS sequence"/>
</dbReference>
<evidence type="ECO:0000256" key="7">
    <source>
        <dbReference type="ARBA" id="ARBA00023180"/>
    </source>
</evidence>
<evidence type="ECO:0000256" key="8">
    <source>
        <dbReference type="ARBA" id="ARBA00023224"/>
    </source>
</evidence>
<accession>A0A7R9GHQ5</accession>
<dbReference type="Pfam" id="PF22572">
    <property type="entry name" value="GPR158_179_EC"/>
    <property type="match status" value="1"/>
</dbReference>
<evidence type="ECO:0000256" key="10">
    <source>
        <dbReference type="SAM" id="Phobius"/>
    </source>
</evidence>
<evidence type="ECO:0000256" key="5">
    <source>
        <dbReference type="ARBA" id="ARBA00023040"/>
    </source>
</evidence>
<name>A0A7R9GHQ5_9CRUS</name>
<feature type="region of interest" description="Disordered" evidence="9">
    <location>
        <begin position="1"/>
        <end position="38"/>
    </location>
</feature>
<dbReference type="GO" id="GO:0005886">
    <property type="term" value="C:plasma membrane"/>
    <property type="evidence" value="ECO:0007669"/>
    <property type="project" value="UniProtKB-SubCell"/>
</dbReference>
<dbReference type="GO" id="GO:0004930">
    <property type="term" value="F:G protein-coupled receptor activity"/>
    <property type="evidence" value="ECO:0007669"/>
    <property type="project" value="UniProtKB-KW"/>
</dbReference>
<keyword evidence="7" id="KW-0325">Glycoprotein</keyword>
<evidence type="ECO:0000259" key="11">
    <source>
        <dbReference type="Pfam" id="PF22572"/>
    </source>
</evidence>
<keyword evidence="8" id="KW-0807">Transducer</keyword>
<organism evidence="12">
    <name type="scientific">Notodromas monacha</name>
    <dbReference type="NCBI Taxonomy" id="399045"/>
    <lineage>
        <taxon>Eukaryota</taxon>
        <taxon>Metazoa</taxon>
        <taxon>Ecdysozoa</taxon>
        <taxon>Arthropoda</taxon>
        <taxon>Crustacea</taxon>
        <taxon>Oligostraca</taxon>
        <taxon>Ostracoda</taxon>
        <taxon>Podocopa</taxon>
        <taxon>Podocopida</taxon>
        <taxon>Cypridocopina</taxon>
        <taxon>Cypridoidea</taxon>
        <taxon>Cyprididae</taxon>
        <taxon>Notodromas</taxon>
    </lineage>
</organism>
<feature type="domain" description="GPR158/179 extracellular" evidence="11">
    <location>
        <begin position="132"/>
        <end position="236"/>
    </location>
</feature>
<keyword evidence="10" id="KW-1133">Transmembrane helix</keyword>
<keyword evidence="10" id="KW-0472">Membrane</keyword>
<keyword evidence="4" id="KW-0732">Signal</keyword>
<proteinExistence type="inferred from homology"/>
<evidence type="ECO:0000256" key="4">
    <source>
        <dbReference type="ARBA" id="ARBA00022729"/>
    </source>
</evidence>
<dbReference type="InterPro" id="IPR043458">
    <property type="entry name" value="GPR158/179"/>
</dbReference>
<evidence type="ECO:0000256" key="3">
    <source>
        <dbReference type="ARBA" id="ARBA00022475"/>
    </source>
</evidence>
<evidence type="ECO:0000256" key="1">
    <source>
        <dbReference type="ARBA" id="ARBA00004651"/>
    </source>
</evidence>
<dbReference type="AlphaFoldDB" id="A0A7R9GHQ5"/>
<keyword evidence="5" id="KW-0297">G-protein coupled receptor</keyword>
<evidence type="ECO:0000256" key="6">
    <source>
        <dbReference type="ARBA" id="ARBA00023170"/>
    </source>
</evidence>
<keyword evidence="10" id="KW-0812">Transmembrane</keyword>
<evidence type="ECO:0000256" key="9">
    <source>
        <dbReference type="SAM" id="MobiDB-lite"/>
    </source>
</evidence>
<dbReference type="OrthoDB" id="9970547at2759"/>